<dbReference type="PANTHER" id="PTHR45856:SF24">
    <property type="entry name" value="FUNGAL LIPASE-LIKE DOMAIN-CONTAINING PROTEIN"/>
    <property type="match status" value="1"/>
</dbReference>
<evidence type="ECO:0000256" key="2">
    <source>
        <dbReference type="ARBA" id="ARBA00043996"/>
    </source>
</evidence>
<sequence>MHATTILLAILSIGIIPGQSLRLHYPNSSHNPSPISESTYHDLVRYTKYSSGAYQMVCLRPLGNVLVQSFAGVLTGTRGFIARDDHRGEIIIAFRGSKELGNVITDAEVMLVPLESTGIDAGDAHVHWGFQNAYNGVATNVLRVVGAQLRAHPGYTVIAVGHSLGGAIASLCGLSLKVNFPEEDVKIYTFGQPRTGDAPYAALVEQTVGLSNVFRAVHTFDGVPTVISPRFGYSHHGVEYWQFAEPAITSNVKMCVDDDDQTCSRSVFSTGVNVAHMVYFGQAMTVDPRVCI</sequence>
<accession>A0A166WXR3</accession>
<reference evidence="7 8" key="1">
    <citation type="journal article" date="2016" name="Mol. Biol. Evol.">
        <title>Comparative Genomics of Early-Diverging Mushroom-Forming Fungi Provides Insights into the Origins of Lignocellulose Decay Capabilities.</title>
        <authorList>
            <person name="Nagy L.G."/>
            <person name="Riley R."/>
            <person name="Tritt A."/>
            <person name="Adam C."/>
            <person name="Daum C."/>
            <person name="Floudas D."/>
            <person name="Sun H."/>
            <person name="Yadav J.S."/>
            <person name="Pangilinan J."/>
            <person name="Larsson K.H."/>
            <person name="Matsuura K."/>
            <person name="Barry K."/>
            <person name="Labutti K."/>
            <person name="Kuo R."/>
            <person name="Ohm R.A."/>
            <person name="Bhattacharya S.S."/>
            <person name="Shirouzu T."/>
            <person name="Yoshinaga Y."/>
            <person name="Martin F.M."/>
            <person name="Grigoriev I.V."/>
            <person name="Hibbett D.S."/>
        </authorList>
    </citation>
    <scope>NUCLEOTIDE SEQUENCE [LARGE SCALE GENOMIC DNA]</scope>
    <source>
        <strain evidence="7 8">CBS 109695</strain>
    </source>
</reference>
<dbReference type="GO" id="GO:0006629">
    <property type="term" value="P:lipid metabolic process"/>
    <property type="evidence" value="ECO:0007669"/>
    <property type="project" value="InterPro"/>
</dbReference>
<keyword evidence="5" id="KW-0732">Signal</keyword>
<gene>
    <name evidence="7" type="ORF">FIBSPDRAFT_809288</name>
</gene>
<keyword evidence="1" id="KW-1015">Disulfide bond</keyword>
<dbReference type="EMBL" id="KV417480">
    <property type="protein sequence ID" value="KZP34218.1"/>
    <property type="molecule type" value="Genomic_DNA"/>
</dbReference>
<dbReference type="Gene3D" id="3.40.50.1820">
    <property type="entry name" value="alpha/beta hydrolase"/>
    <property type="match status" value="1"/>
</dbReference>
<evidence type="ECO:0000259" key="6">
    <source>
        <dbReference type="Pfam" id="PF01764"/>
    </source>
</evidence>
<dbReference type="InterPro" id="IPR051218">
    <property type="entry name" value="Sec_MonoDiacylglyc_Lipase"/>
</dbReference>
<evidence type="ECO:0000256" key="4">
    <source>
        <dbReference type="ARBA" id="ARBA00048461"/>
    </source>
</evidence>
<comment type="catalytic activity">
    <reaction evidence="3">
        <text>a diacylglycerol + H2O = a monoacylglycerol + a fatty acid + H(+)</text>
        <dbReference type="Rhea" id="RHEA:32731"/>
        <dbReference type="ChEBI" id="CHEBI:15377"/>
        <dbReference type="ChEBI" id="CHEBI:15378"/>
        <dbReference type="ChEBI" id="CHEBI:17408"/>
        <dbReference type="ChEBI" id="CHEBI:18035"/>
        <dbReference type="ChEBI" id="CHEBI:28868"/>
    </reaction>
</comment>
<evidence type="ECO:0000256" key="5">
    <source>
        <dbReference type="SAM" id="SignalP"/>
    </source>
</evidence>
<feature type="chain" id="PRO_5007882061" evidence="5">
    <location>
        <begin position="21"/>
        <end position="292"/>
    </location>
</feature>
<dbReference type="SUPFAM" id="SSF53474">
    <property type="entry name" value="alpha/beta-Hydrolases"/>
    <property type="match status" value="1"/>
</dbReference>
<dbReference type="InterPro" id="IPR002921">
    <property type="entry name" value="Fungal_lipase-type"/>
</dbReference>
<dbReference type="OrthoDB" id="438440at2759"/>
<evidence type="ECO:0000313" key="7">
    <source>
        <dbReference type="EMBL" id="KZP34218.1"/>
    </source>
</evidence>
<name>A0A166WXR3_9AGAM</name>
<dbReference type="InterPro" id="IPR029058">
    <property type="entry name" value="AB_hydrolase_fold"/>
</dbReference>
<dbReference type="STRING" id="436010.A0A166WXR3"/>
<dbReference type="CDD" id="cd00519">
    <property type="entry name" value="Lipase_3"/>
    <property type="match status" value="1"/>
</dbReference>
<dbReference type="AlphaFoldDB" id="A0A166WXR3"/>
<evidence type="ECO:0000256" key="3">
    <source>
        <dbReference type="ARBA" id="ARBA00047591"/>
    </source>
</evidence>
<keyword evidence="8" id="KW-1185">Reference proteome</keyword>
<protein>
    <submittedName>
        <fullName evidence="7">Alpha/beta-hydrolase</fullName>
    </submittedName>
</protein>
<dbReference type="Pfam" id="PF01764">
    <property type="entry name" value="Lipase_3"/>
    <property type="match status" value="1"/>
</dbReference>
<feature type="domain" description="Fungal lipase-type" evidence="6">
    <location>
        <begin position="91"/>
        <end position="227"/>
    </location>
</feature>
<proteinExistence type="inferred from homology"/>
<organism evidence="7 8">
    <name type="scientific">Athelia psychrophila</name>
    <dbReference type="NCBI Taxonomy" id="1759441"/>
    <lineage>
        <taxon>Eukaryota</taxon>
        <taxon>Fungi</taxon>
        <taxon>Dikarya</taxon>
        <taxon>Basidiomycota</taxon>
        <taxon>Agaricomycotina</taxon>
        <taxon>Agaricomycetes</taxon>
        <taxon>Agaricomycetidae</taxon>
        <taxon>Atheliales</taxon>
        <taxon>Atheliaceae</taxon>
        <taxon>Athelia</taxon>
    </lineage>
</organism>
<feature type="signal peptide" evidence="5">
    <location>
        <begin position="1"/>
        <end position="20"/>
    </location>
</feature>
<evidence type="ECO:0000256" key="1">
    <source>
        <dbReference type="ARBA" id="ARBA00023157"/>
    </source>
</evidence>
<comment type="catalytic activity">
    <reaction evidence="4">
        <text>a monoacylglycerol + H2O = glycerol + a fatty acid + H(+)</text>
        <dbReference type="Rhea" id="RHEA:15245"/>
        <dbReference type="ChEBI" id="CHEBI:15377"/>
        <dbReference type="ChEBI" id="CHEBI:15378"/>
        <dbReference type="ChEBI" id="CHEBI:17408"/>
        <dbReference type="ChEBI" id="CHEBI:17754"/>
        <dbReference type="ChEBI" id="CHEBI:28868"/>
    </reaction>
</comment>
<dbReference type="Proteomes" id="UP000076532">
    <property type="component" value="Unassembled WGS sequence"/>
</dbReference>
<evidence type="ECO:0000313" key="8">
    <source>
        <dbReference type="Proteomes" id="UP000076532"/>
    </source>
</evidence>
<comment type="similarity">
    <text evidence="2">Belongs to the AB hydrolase superfamily. Lipase family. Class 3 subfamily.</text>
</comment>
<dbReference type="PANTHER" id="PTHR45856">
    <property type="entry name" value="ALPHA/BETA-HYDROLASES SUPERFAMILY PROTEIN"/>
    <property type="match status" value="1"/>
</dbReference>